<dbReference type="SUPFAM" id="SSF50969">
    <property type="entry name" value="YVTN repeat-like/Quinoprotein amine dehydrogenase"/>
    <property type="match status" value="1"/>
</dbReference>
<name>A0ABT3FVT0_9BACT</name>
<comment type="caution">
    <text evidence="1">The sequence shown here is derived from an EMBL/GenBank/DDBJ whole genome shotgun (WGS) entry which is preliminary data.</text>
</comment>
<dbReference type="InterPro" id="IPR011044">
    <property type="entry name" value="Quino_amine_DH_bsu"/>
</dbReference>
<dbReference type="Proteomes" id="UP001207930">
    <property type="component" value="Unassembled WGS sequence"/>
</dbReference>
<dbReference type="RefSeq" id="WP_264503034.1">
    <property type="nucleotide sequence ID" value="NZ_JAPDDS010000014.1"/>
</dbReference>
<proteinExistence type="predicted"/>
<dbReference type="EMBL" id="JAPDDS010000014">
    <property type="protein sequence ID" value="MCW1887080.1"/>
    <property type="molecule type" value="Genomic_DNA"/>
</dbReference>
<gene>
    <name evidence="1" type="ORF">OKA04_20245</name>
</gene>
<sequence length="396" mass="43390">MRFSSLLLIALTGTVVARPQLKKQEWYPVEQIISRADAPVGNPGSSVFAADVEISGRWLAVSESSWSESGDSSASVHLFQRTSGGARKPWQWRQEVEVDSISAFSPGAHPEFPMALRDRELMVAAPWPGGLSVYGLDRSGKWILTQSIARAFEGTVWPNGKILLSDDLLAFPNVGGSLFIFSRNAETGDWQPEREFPRGTLSNPNDFFLSENRLALIRRGNGQPAYIEFHEKTPAGTWTAGEAVELFNPGSFLVSTVNMHAAFDGEVLVVGLGNTDFLGNPTGGSILWRISREAGEWSVVDEVEIPLQSSMLAAKDGCILVHGFTPDMFGNPMFGQAAMLDRGFLQRGNIRAAAGMASLDGARFATSATRMNFLGNTSDERVTIFRNPWAGWFRRR</sequence>
<keyword evidence="2" id="KW-1185">Reference proteome</keyword>
<organism evidence="1 2">
    <name type="scientific">Luteolibacter flavescens</name>
    <dbReference type="NCBI Taxonomy" id="1859460"/>
    <lineage>
        <taxon>Bacteria</taxon>
        <taxon>Pseudomonadati</taxon>
        <taxon>Verrucomicrobiota</taxon>
        <taxon>Verrucomicrobiia</taxon>
        <taxon>Verrucomicrobiales</taxon>
        <taxon>Verrucomicrobiaceae</taxon>
        <taxon>Luteolibacter</taxon>
    </lineage>
</organism>
<reference evidence="1 2" key="1">
    <citation type="submission" date="2022-10" db="EMBL/GenBank/DDBJ databases">
        <title>Luteolibacter flavescens strain MCCC 1K03193, whole genome shotgun sequencing project.</title>
        <authorList>
            <person name="Zhao G."/>
            <person name="Shen L."/>
        </authorList>
    </citation>
    <scope>NUCLEOTIDE SEQUENCE [LARGE SCALE GENOMIC DNA]</scope>
    <source>
        <strain evidence="1 2">MCCC 1K03193</strain>
    </source>
</reference>
<evidence type="ECO:0000313" key="2">
    <source>
        <dbReference type="Proteomes" id="UP001207930"/>
    </source>
</evidence>
<protein>
    <submittedName>
        <fullName evidence="1">Uncharacterized protein</fullName>
    </submittedName>
</protein>
<accession>A0ABT3FVT0</accession>
<evidence type="ECO:0000313" key="1">
    <source>
        <dbReference type="EMBL" id="MCW1887080.1"/>
    </source>
</evidence>